<evidence type="ECO:0000313" key="2">
    <source>
        <dbReference type="EMBL" id="MYL21444.1"/>
    </source>
</evidence>
<comment type="caution">
    <text evidence="2">The sequence shown here is derived from an EMBL/GenBank/DDBJ whole genome shotgun (WGS) entry which is preliminary data.</text>
</comment>
<feature type="transmembrane region" description="Helical" evidence="1">
    <location>
        <begin position="80"/>
        <end position="99"/>
    </location>
</feature>
<feature type="transmembrane region" description="Helical" evidence="1">
    <location>
        <begin position="12"/>
        <end position="30"/>
    </location>
</feature>
<reference evidence="2 3" key="1">
    <citation type="submission" date="2019-11" db="EMBL/GenBank/DDBJ databases">
        <title>Genome sequences of 17 halophilic strains isolated from different environments.</title>
        <authorList>
            <person name="Furrow R.E."/>
        </authorList>
    </citation>
    <scope>NUCLEOTIDE SEQUENCE [LARGE SCALE GENOMIC DNA]</scope>
    <source>
        <strain evidence="2 3">22511_23_Filter</strain>
    </source>
</reference>
<feature type="transmembrane region" description="Helical" evidence="1">
    <location>
        <begin position="42"/>
        <end position="59"/>
    </location>
</feature>
<evidence type="ECO:0000256" key="1">
    <source>
        <dbReference type="SAM" id="Phobius"/>
    </source>
</evidence>
<dbReference type="AlphaFoldDB" id="A0A845E6Y2"/>
<organism evidence="2 3">
    <name type="scientific">Halobacillus litoralis</name>
    <dbReference type="NCBI Taxonomy" id="45668"/>
    <lineage>
        <taxon>Bacteria</taxon>
        <taxon>Bacillati</taxon>
        <taxon>Bacillota</taxon>
        <taxon>Bacilli</taxon>
        <taxon>Bacillales</taxon>
        <taxon>Bacillaceae</taxon>
        <taxon>Halobacillus</taxon>
    </lineage>
</organism>
<proteinExistence type="predicted"/>
<evidence type="ECO:0000313" key="3">
    <source>
        <dbReference type="Proteomes" id="UP000460949"/>
    </source>
</evidence>
<protein>
    <submittedName>
        <fullName evidence="2">Uncharacterized protein</fullName>
    </submittedName>
</protein>
<dbReference type="EMBL" id="WMET01000004">
    <property type="protein sequence ID" value="MYL21444.1"/>
    <property type="molecule type" value="Genomic_DNA"/>
</dbReference>
<sequence>MKSMTLMFLELIRILVMLPLIGGLLWYTVFGPLYEVFQVPEGYRIIGAAGIWVFLFILYRNFLQFTGWYKGKENRKLPRLAVISLTVVSLFMTVGPLFARFL</sequence>
<gene>
    <name evidence="2" type="ORF">GLW04_16190</name>
</gene>
<keyword evidence="1" id="KW-0472">Membrane</keyword>
<keyword evidence="1" id="KW-0812">Transmembrane</keyword>
<keyword evidence="1" id="KW-1133">Transmembrane helix</keyword>
<accession>A0A845E6Y2</accession>
<name>A0A845E6Y2_9BACI</name>
<dbReference type="Proteomes" id="UP000460949">
    <property type="component" value="Unassembled WGS sequence"/>
</dbReference>